<feature type="compositionally biased region" description="Gly residues" evidence="7">
    <location>
        <begin position="3219"/>
        <end position="3241"/>
    </location>
</feature>
<feature type="region of interest" description="Disordered" evidence="7">
    <location>
        <begin position="2710"/>
        <end position="2829"/>
    </location>
</feature>
<feature type="compositionally biased region" description="Low complexity" evidence="7">
    <location>
        <begin position="482"/>
        <end position="498"/>
    </location>
</feature>
<evidence type="ECO:0000256" key="2">
    <source>
        <dbReference type="ARBA" id="ARBA00022679"/>
    </source>
</evidence>
<feature type="compositionally biased region" description="Pro residues" evidence="7">
    <location>
        <begin position="2781"/>
        <end position="2794"/>
    </location>
</feature>
<feature type="compositionally biased region" description="Low complexity" evidence="7">
    <location>
        <begin position="2849"/>
        <end position="2875"/>
    </location>
</feature>
<feature type="compositionally biased region" description="Low complexity" evidence="7">
    <location>
        <begin position="1476"/>
        <end position="1491"/>
    </location>
</feature>
<keyword evidence="3 6" id="KW-0547">Nucleotide-binding</keyword>
<feature type="region of interest" description="Disordered" evidence="7">
    <location>
        <begin position="1873"/>
        <end position="1904"/>
    </location>
</feature>
<feature type="compositionally biased region" description="Low complexity" evidence="7">
    <location>
        <begin position="283"/>
        <end position="297"/>
    </location>
</feature>
<feature type="region of interest" description="Disordered" evidence="7">
    <location>
        <begin position="1316"/>
        <end position="1339"/>
    </location>
</feature>
<dbReference type="PANTHER" id="PTHR44329:SF214">
    <property type="entry name" value="PROTEIN KINASE DOMAIN-CONTAINING PROTEIN"/>
    <property type="match status" value="1"/>
</dbReference>
<evidence type="ECO:0000256" key="7">
    <source>
        <dbReference type="SAM" id="MobiDB-lite"/>
    </source>
</evidence>
<feature type="compositionally biased region" description="Low complexity" evidence="7">
    <location>
        <begin position="111"/>
        <end position="126"/>
    </location>
</feature>
<reference evidence="10 11" key="1">
    <citation type="journal article" date="2023" name="Commun. Biol.">
        <title>Reorganization of the ancestral sex-determining regions during the evolution of trioecy in Pleodorina starrii.</title>
        <authorList>
            <person name="Takahashi K."/>
            <person name="Suzuki S."/>
            <person name="Kawai-Toyooka H."/>
            <person name="Yamamoto K."/>
            <person name="Hamaji T."/>
            <person name="Ootsuki R."/>
            <person name="Yamaguchi H."/>
            <person name="Kawachi M."/>
            <person name="Higashiyama T."/>
            <person name="Nozaki H."/>
        </authorList>
    </citation>
    <scope>NUCLEOTIDE SEQUENCE [LARGE SCALE GENOMIC DNA]</scope>
    <source>
        <strain evidence="10 11">NIES-4479</strain>
    </source>
</reference>
<dbReference type="PROSITE" id="PS00108">
    <property type="entry name" value="PROTEIN_KINASE_ST"/>
    <property type="match status" value="1"/>
</dbReference>
<feature type="region of interest" description="Disordered" evidence="7">
    <location>
        <begin position="708"/>
        <end position="730"/>
    </location>
</feature>
<evidence type="ECO:0000256" key="5">
    <source>
        <dbReference type="ARBA" id="ARBA00022840"/>
    </source>
</evidence>
<evidence type="ECO:0000256" key="8">
    <source>
        <dbReference type="SAM" id="Phobius"/>
    </source>
</evidence>
<keyword evidence="11" id="KW-1185">Reference proteome</keyword>
<evidence type="ECO:0000256" key="3">
    <source>
        <dbReference type="ARBA" id="ARBA00022741"/>
    </source>
</evidence>
<feature type="compositionally biased region" description="Basic residues" evidence="7">
    <location>
        <begin position="2059"/>
        <end position="2069"/>
    </location>
</feature>
<evidence type="ECO:0000259" key="9">
    <source>
        <dbReference type="PROSITE" id="PS50011"/>
    </source>
</evidence>
<feature type="region of interest" description="Disordered" evidence="7">
    <location>
        <begin position="1736"/>
        <end position="1776"/>
    </location>
</feature>
<dbReference type="GO" id="GO:0005524">
    <property type="term" value="F:ATP binding"/>
    <property type="evidence" value="ECO:0007669"/>
    <property type="project" value="UniProtKB-UniRule"/>
</dbReference>
<dbReference type="Proteomes" id="UP001165080">
    <property type="component" value="Unassembled WGS sequence"/>
</dbReference>
<feature type="region of interest" description="Disordered" evidence="7">
    <location>
        <begin position="481"/>
        <end position="502"/>
    </location>
</feature>
<feature type="compositionally biased region" description="Gly residues" evidence="7">
    <location>
        <begin position="2486"/>
        <end position="2500"/>
    </location>
</feature>
<dbReference type="GO" id="GO:0004674">
    <property type="term" value="F:protein serine/threonine kinase activity"/>
    <property type="evidence" value="ECO:0007669"/>
    <property type="project" value="UniProtKB-KW"/>
</dbReference>
<evidence type="ECO:0000313" key="10">
    <source>
        <dbReference type="EMBL" id="GLC60307.1"/>
    </source>
</evidence>
<feature type="compositionally biased region" description="Gly residues" evidence="7">
    <location>
        <begin position="1873"/>
        <end position="1900"/>
    </location>
</feature>
<organism evidence="10 11">
    <name type="scientific">Pleodorina starrii</name>
    <dbReference type="NCBI Taxonomy" id="330485"/>
    <lineage>
        <taxon>Eukaryota</taxon>
        <taxon>Viridiplantae</taxon>
        <taxon>Chlorophyta</taxon>
        <taxon>core chlorophytes</taxon>
        <taxon>Chlorophyceae</taxon>
        <taxon>CS clade</taxon>
        <taxon>Chlamydomonadales</taxon>
        <taxon>Volvocaceae</taxon>
        <taxon>Pleodorina</taxon>
    </lineage>
</organism>
<feature type="compositionally biased region" description="Low complexity" evidence="7">
    <location>
        <begin position="2887"/>
        <end position="2899"/>
    </location>
</feature>
<feature type="region of interest" description="Disordered" evidence="7">
    <location>
        <begin position="2044"/>
        <end position="2118"/>
    </location>
</feature>
<feature type="compositionally biased region" description="Low complexity" evidence="7">
    <location>
        <begin position="202"/>
        <end position="224"/>
    </location>
</feature>
<feature type="compositionally biased region" description="Pro residues" evidence="7">
    <location>
        <begin position="2611"/>
        <end position="2624"/>
    </location>
</feature>
<comment type="caution">
    <text evidence="10">The sequence shown here is derived from an EMBL/GenBank/DDBJ whole genome shotgun (WGS) entry which is preliminary data.</text>
</comment>
<feature type="region of interest" description="Disordered" evidence="7">
    <location>
        <begin position="1596"/>
        <end position="1658"/>
    </location>
</feature>
<dbReference type="InterPro" id="IPR011009">
    <property type="entry name" value="Kinase-like_dom_sf"/>
</dbReference>
<keyword evidence="5 6" id="KW-0067">ATP-binding</keyword>
<feature type="compositionally biased region" description="Low complexity" evidence="7">
    <location>
        <begin position="2268"/>
        <end position="2290"/>
    </location>
</feature>
<evidence type="ECO:0000256" key="6">
    <source>
        <dbReference type="PROSITE-ProRule" id="PRU10141"/>
    </source>
</evidence>
<dbReference type="SMART" id="SM00220">
    <property type="entry name" value="S_TKc"/>
    <property type="match status" value="1"/>
</dbReference>
<feature type="compositionally biased region" description="Low complexity" evidence="7">
    <location>
        <begin position="2625"/>
        <end position="2638"/>
    </location>
</feature>
<feature type="region of interest" description="Disordered" evidence="7">
    <location>
        <begin position="252"/>
        <end position="297"/>
    </location>
</feature>
<feature type="region of interest" description="Disordered" evidence="7">
    <location>
        <begin position="1524"/>
        <end position="1567"/>
    </location>
</feature>
<keyword evidence="8" id="KW-0472">Membrane</keyword>
<feature type="region of interest" description="Disordered" evidence="7">
    <location>
        <begin position="202"/>
        <end position="226"/>
    </location>
</feature>
<evidence type="ECO:0000256" key="1">
    <source>
        <dbReference type="ARBA" id="ARBA00022527"/>
    </source>
</evidence>
<keyword evidence="8" id="KW-1133">Transmembrane helix</keyword>
<feature type="compositionally biased region" description="Low complexity" evidence="7">
    <location>
        <begin position="2735"/>
        <end position="2744"/>
    </location>
</feature>
<dbReference type="PANTHER" id="PTHR44329">
    <property type="entry name" value="SERINE/THREONINE-PROTEIN KINASE TNNI3K-RELATED"/>
    <property type="match status" value="1"/>
</dbReference>
<feature type="region of interest" description="Disordered" evidence="7">
    <location>
        <begin position="1997"/>
        <end position="2027"/>
    </location>
</feature>
<dbReference type="Gene3D" id="3.30.200.20">
    <property type="entry name" value="Phosphorylase Kinase, domain 1"/>
    <property type="match status" value="1"/>
</dbReference>
<protein>
    <recommendedName>
        <fullName evidence="9">Protein kinase domain-containing protein</fullName>
    </recommendedName>
</protein>
<accession>A0A9W6BYQ8</accession>
<dbReference type="InterPro" id="IPR051681">
    <property type="entry name" value="Ser/Thr_Kinases-Pseudokinases"/>
</dbReference>
<feature type="compositionally biased region" description="Low complexity" evidence="7">
    <location>
        <begin position="1386"/>
        <end position="1398"/>
    </location>
</feature>
<feature type="compositionally biased region" description="Low complexity" evidence="7">
    <location>
        <begin position="1737"/>
        <end position="1770"/>
    </location>
</feature>
<feature type="compositionally biased region" description="Low complexity" evidence="7">
    <location>
        <begin position="1637"/>
        <end position="1649"/>
    </location>
</feature>
<dbReference type="SUPFAM" id="SSF56112">
    <property type="entry name" value="Protein kinase-like (PK-like)"/>
    <property type="match status" value="1"/>
</dbReference>
<feature type="region of interest" description="Disordered" evidence="7">
    <location>
        <begin position="3182"/>
        <end position="3243"/>
    </location>
</feature>
<sequence>MRCHVWEGYRHPTERSGLRESSAPPVAPGRSRGRLLGSGHCCWLMFLVVLATAALPSAVPAMGLSAAAAAAESVPATAGVAISADGDDTAGFTRGGGVGQDGRPRLHYGFRGPATRLPRPLPPLLNGAAAASPASLSGCGDGTRSRALLVAPSESAAPAAQQAAASKAAATAGSKGASAGSVTDALATAFGVRGAGAAATMAAPVSSNSSPPSGNDDSGSNDGDLYSQLLGGSLTSMYGGCGGPAPPLSCRPGKSYDSGSGYTGRHLLRRDLTTPSSRRADEAATAATAASGDATRGGPALKVVRVHGVGSGDGAAAAVGHSLLAAEQLQRPEPSPAPRAANRTSDIAAALAAINVNVPADINTTACAAVLRYDAVVGDPTQADSWPIFQASWRLTVASSELQPLHSWVLGWTFSAGERLLSSRDVFSGEDGPTTTPALISSVRLQDVRPGGGNVTSAQSVAVLGGTPLAASGAAQSLSMFGRRGPPAANASASSPRAFDGPPSAPLRFGPPSDVYLSGMACSPAPGLAKLARDGARASMASNVTASPPTREPIRSAEPLLEEYPRMLEVTYMPITLVSGADLNSSAGISAAYLPQPYTQFYVKLTNVGSQRALPLEDIQIQYWFEGPLDLWDPWGLPEDGQGASNGSSLASGNSSALLPPFQLSCSDTTPGLRGGCDAVLWVYGAGLPDVRGARYVLALGFAPGSGDLAPQSANSTKGTKSTAGSGPPQLPAVELILSIEPTTPARMDARQDYSYLDTPVRGQREMSQGATEASSGEGELGMVVLRETLPNARIPAYVDGILAWGSPPAPGPVAQLPSSPPAVQRLEQLNSQLPPNSACQEAGDGTLSCGLVEVYCCASAGPVVADVQPLWTQTALPNNTSADGNATDAQAGTMAGASANVTSNATAAAAPPVVGPVPAGSAPANRTGRRLATVTTMTQAAAEAAKPRAGAAAAVQPTTRAEASAGGGNELYDGLVLRGGALDGPPAGQSSGDARRHQLFASAVSVQPMEVVRMQGTLPSRGRRRLAQQKQSPPVVMLNSSTGGASSMATVNASACAVLLQYGAGVGDPTDPGSGPVFQGFWKLVPAAQQLPPIRSWALGWAFAAGERLVSSKDIFSDDAGGPGTVPANVTSATLQDAWPGGTIVRPFQSVAVLGNGTIVANGPSLAIAMFGRKGPPAADGAASSVFDGPSTAPLRIAPPSNVYLNNMACSSLRDLMGFARVAEPLLTEIPRVLEVSYMPITYMTVGSQSGTGAADANASAAQQALAAANESSAASVFFSDSFTQMYIKITNVGSRRPIPLETVQIQYFFEGPDESWSPPGASNESNGSSEPPFELKCSDTSAALPNRCGALAWLFSSGVPGVRGSRYVLALGFAPGSGNLAPQSANATNGTTSTNSTGGGETGAAAAGANPTGGAGGSESGSAVAGSEDEDIQLPAVELIISIEPTTPARMDARQDYSFLNTPILGQQQTSLKAPTSSGSAAPANASAGQGEGAPRIVMLRQRLPNPRIPAYVRGFIAWGSPPAPASQQPPEDLLPPPSEQQTSDMDALEEQLPPGSSCQKTPDGKLSCGVADSYCCATEGIIVTEVPPGWATIIAPPPSSPPPPPSSLPPPSPPPSPPPPPPPSSSAPSPDRPPLSSNGNVTARANGTGGGGGGNSARTAAIAVGVSLGTVALFLGVGLYAYLRPDCGGGRGHGGRGRRGDDVRRRFGRTAGGGWRLPHFAAFLLPAGLKRSDSAGSGASSGSSSSRSSSSSTSPSTSPSDSRSTGRSRGGDAHWRGVLRDLHRLQQQQPCLVSTNIHVTASEASELRYVLDAGWWQDNFASKGGPMGQQGLLPKYPTMPAEVFMAHVEALSPPTTRELREQLARGPICSGGGVGSQEGGGGVSGQGEGAGSEGVEGSGVQRKRSRAAAVAAAAAAAEAEAEGGRGWAAATLAAADLAGLDDDDIRLRILVRKAKTWTGRVDETWELLPDYPPHLLLPPMQQPEVAELELQAASVPDGQTAGEISGGAGAVPHPPQAPGAPLERTQPLLSRLLPRRRTLAAPMESPPAPSPPAALSKHHHHRRRPTLNRDMGAPSPGSPLAAGTTAAGIELQPRQPQAAQAQLHHHPGGPEPLGASRYITLDKVASLARGAGGGAGVAVLPGLPVSLSMAPIELDVDFETEVAPHLGRLVGVGGFGRVYEGTWRGRKVAVKTVTIDNEAQRQALAKEAQMCARFRNCERIVQLLGASLGLGPSAANSPPAGAGTGGVFRRTTRGGTEISSGGGAIPAAPAPDASAAFGSTTSRRGQGSSDGRGSSGAEPVPTGAETYATSGMGTPGRPAYQPTSRPAQQQQAGAQGQGHPGQQNAALIMELCEGGNLGGRIHHPHMRRLEYLEVLQLSRDVAEGLAHIHRFGVLHRDLKPGNVLLDSGGRAKIADFGISRLRDPYKSCVNVTQQGGTPNYMAPELFNGTRVDERADLYSLGCIMYEALTRKVPFDNLVRGPAAGQGPGGGEGGGGPDGMPAPLPMGGLFAIILAVAIQGRRPTLPDWVPRGLADLIAACWAENPRARPTAAQVYARLDALIAEELGRRAVRAARVGVSRPRVSRHYGGSGAALVPMASASSSGVHALPSPPPSPSMLPTPPALVSQSSSQPPQSQDSAGGGKGEAAAVPAPVSRGNERHDSYIPSSGSSAAIAAAAAARRPLQLSPRPRSGSTAVAELPLGSQLAPYIDPHPELLPGGELQLPQPPRSPDAAGRLARRQQLPRPPPSPPGRTALHPEPMSPRLDLPLPDYSKGSPKLQPVPPNLPPPPPLRPQDSSLPHRHQQEEQSEPPSKAPVPATSGSGRAGRSFAQMAAAVFGAATGGRGTSGSWFGGNSSATTTAGSVSASGGEEAALPPARGASRRVSPSLASPLAEPAPAALPLPPLQSDQRPRRSMGPLPAEVGAQAGLAAVAASALPSTASTSTQTSDSLDRSLSGLDALVNTTWTDGDVEGGRAVRAEAGPASEERRQRAALALRRSEAGAGAKAEDAADAAELAGRFFSARSRHDPQTSEDYCTVTEDEADTGEDSGPAGGSNGAPRRRRGSRHRSVQANTEDGGDGAGTSSGAVRGRSAAASPIGSSGGSASRSALWHGSDAHQPQQSLQHARMLASQPALYGAARLRDAADAAERGAVGDSAVAMGGRVGRGGEGGVAGMGRELTAGEGVSAPTGPGDCDGHHHRPLSGSHPQSSVSDDTGGGDDGGGQVNRSTGGGGGDGGGSLSGNVARWWPWWLFRRPTGDQQVAQAPQAQGSGPAARPQEGQPETHLAAGAHLRQPPARHAHRGPQHAYNQYPGNHRHPHQSSWNPEPEPPSRQPQPHPGHSRTVSTPCPAAAGSWPWPQSPAQQVQYHAAHLNGAAGAGQGVDGVGIPGDGGSGGGSGGTDAAPSVCGTGEPGPSRTTTDYTVASTRTLSSNAGLPYPYPYSPSAQPPSYRYMLPYPWGSPVSHLGRGAMAAMSPGSAANTFTPWAGGSGPCGTPASGPAAAAGALKAFGSAPVFEARGPGQGQRGCQVVGADGTGGFAGGVGGGAEPEGEGESARGPVVGSRGYGLMLGAPEGPVPGRGGGLPPLSEWGLGDSADSREGDARGGS</sequence>
<feature type="binding site" evidence="6">
    <location>
        <position position="2194"/>
    </location>
    <ligand>
        <name>ATP</name>
        <dbReference type="ChEBI" id="CHEBI:30616"/>
    </ligand>
</feature>
<feature type="region of interest" description="Disordered" evidence="7">
    <location>
        <begin position="3260"/>
        <end position="3363"/>
    </location>
</feature>
<feature type="region of interest" description="Disordered" evidence="7">
    <location>
        <begin position="2235"/>
        <end position="2345"/>
    </location>
</feature>
<dbReference type="InterPro" id="IPR001245">
    <property type="entry name" value="Ser-Thr/Tyr_kinase_cat_dom"/>
</dbReference>
<dbReference type="PROSITE" id="PS00107">
    <property type="entry name" value="PROTEIN_KINASE_ATP"/>
    <property type="match status" value="1"/>
</dbReference>
<dbReference type="Gene3D" id="1.10.510.10">
    <property type="entry name" value="Transferase(Phosphotransferase) domain 1"/>
    <property type="match status" value="1"/>
</dbReference>
<dbReference type="InterPro" id="IPR017441">
    <property type="entry name" value="Protein_kinase_ATP_BS"/>
</dbReference>
<name>A0A9W6BYQ8_9CHLO</name>
<feature type="region of interest" description="Disordered" evidence="7">
    <location>
        <begin position="2935"/>
        <end position="3129"/>
    </location>
</feature>
<feature type="region of interest" description="Disordered" evidence="7">
    <location>
        <begin position="1471"/>
        <end position="1496"/>
    </location>
</feature>
<feature type="compositionally biased region" description="Low complexity" evidence="7">
    <location>
        <begin position="3083"/>
        <end position="3110"/>
    </location>
</feature>
<keyword evidence="8" id="KW-0812">Transmembrane</keyword>
<proteinExistence type="predicted"/>
<dbReference type="InterPro" id="IPR008271">
    <property type="entry name" value="Ser/Thr_kinase_AS"/>
</dbReference>
<feature type="transmembrane region" description="Helical" evidence="8">
    <location>
        <begin position="35"/>
        <end position="55"/>
    </location>
</feature>
<feature type="compositionally biased region" description="Gly residues" evidence="7">
    <location>
        <begin position="3382"/>
        <end position="3400"/>
    </location>
</feature>
<feature type="compositionally biased region" description="Pro residues" evidence="7">
    <location>
        <begin position="3327"/>
        <end position="3338"/>
    </location>
</feature>
<feature type="compositionally biased region" description="Pro residues" evidence="7">
    <location>
        <begin position="1598"/>
        <end position="1636"/>
    </location>
</feature>
<dbReference type="Pfam" id="PF07714">
    <property type="entry name" value="PK_Tyr_Ser-Thr"/>
    <property type="match status" value="1"/>
</dbReference>
<dbReference type="PROSITE" id="PS50011">
    <property type="entry name" value="PROTEIN_KINASE_DOM"/>
    <property type="match status" value="1"/>
</dbReference>
<feature type="region of interest" description="Disordered" evidence="7">
    <location>
        <begin position="2604"/>
        <end position="2669"/>
    </location>
</feature>
<evidence type="ECO:0000313" key="11">
    <source>
        <dbReference type="Proteomes" id="UP001165080"/>
    </source>
</evidence>
<dbReference type="InterPro" id="IPR000719">
    <property type="entry name" value="Prot_kinase_dom"/>
</dbReference>
<feature type="compositionally biased region" description="Low complexity" evidence="7">
    <location>
        <begin position="2094"/>
        <end position="2105"/>
    </location>
</feature>
<feature type="region of interest" description="Disordered" evidence="7">
    <location>
        <begin position="1688"/>
        <end position="1708"/>
    </location>
</feature>
<evidence type="ECO:0000256" key="4">
    <source>
        <dbReference type="ARBA" id="ARBA00022777"/>
    </source>
</evidence>
<feature type="region of interest" description="Disordered" evidence="7">
    <location>
        <begin position="3382"/>
        <end position="3421"/>
    </location>
</feature>
<feature type="compositionally biased region" description="Polar residues" evidence="7">
    <location>
        <begin position="712"/>
        <end position="725"/>
    </location>
</feature>
<feature type="compositionally biased region" description="Basic residues" evidence="7">
    <location>
        <begin position="3060"/>
        <end position="3070"/>
    </location>
</feature>
<feature type="compositionally biased region" description="Low complexity" evidence="7">
    <location>
        <begin position="3260"/>
        <end position="3279"/>
    </location>
</feature>
<feature type="compositionally biased region" description="Low complexity" evidence="7">
    <location>
        <begin position="2935"/>
        <end position="2962"/>
    </location>
</feature>
<feature type="region of interest" description="Disordered" evidence="7">
    <location>
        <begin position="2482"/>
        <end position="2502"/>
    </location>
</feature>
<feature type="compositionally biased region" description="Low complexity" evidence="7">
    <location>
        <begin position="2235"/>
        <end position="2259"/>
    </location>
</feature>
<feature type="compositionally biased region" description="Basic and acidic residues" evidence="7">
    <location>
        <begin position="3596"/>
        <end position="3607"/>
    </location>
</feature>
<feature type="compositionally biased region" description="Polar residues" evidence="7">
    <location>
        <begin position="1322"/>
        <end position="1331"/>
    </location>
</feature>
<feature type="compositionally biased region" description="Low complexity" evidence="7">
    <location>
        <begin position="2993"/>
        <end position="3006"/>
    </location>
</feature>
<feature type="domain" description="Protein kinase" evidence="9">
    <location>
        <begin position="2167"/>
        <end position="2564"/>
    </location>
</feature>
<feature type="region of interest" description="Disordered" evidence="7">
    <location>
        <begin position="89"/>
        <end position="126"/>
    </location>
</feature>
<keyword evidence="2" id="KW-0808">Transferase</keyword>
<keyword evidence="1" id="KW-0723">Serine/threonine-protein kinase</keyword>
<feature type="region of interest" description="Disordered" evidence="7">
    <location>
        <begin position="1381"/>
        <end position="1430"/>
    </location>
</feature>
<gene>
    <name evidence="10" type="primary">PLEST007504</name>
    <name evidence="10" type="ORF">PLESTB_001596700</name>
</gene>
<feature type="region of interest" description="Disordered" evidence="7">
    <location>
        <begin position="3540"/>
        <end position="3607"/>
    </location>
</feature>
<dbReference type="EMBL" id="BRXU01000033">
    <property type="protein sequence ID" value="GLC60307.1"/>
    <property type="molecule type" value="Genomic_DNA"/>
</dbReference>
<keyword evidence="4" id="KW-0418">Kinase</keyword>
<feature type="region of interest" description="Disordered" evidence="7">
    <location>
        <begin position="2842"/>
        <end position="2923"/>
    </location>
</feature>
<dbReference type="Pfam" id="PF00069">
    <property type="entry name" value="Pkinase"/>
    <property type="match status" value="1"/>
</dbReference>